<proteinExistence type="predicted"/>
<sequence length="358" mass="37515">MEQPGTKFHITSVRMHAGNHQPSWPTIPQILSVLGMGFTCASSHFFLPFLCLLLCCFHFYSSLSCHGCLELCWMQEVVTRRGFRAAFPLCVLLAQHVFSRRLCNECSHLSLLQFQAYVKGEKYSTKEKKQAKLSGSSSEKRSLQQDPASEVPWASRFVAVESDLAAIKTSIGQLSAVLNALMQLSGFGGVSLSAASLHSIALAVSVVQIPTVSGASRKFSGLGGMSLRAAPLPGMAPRLSGLQAPADAVSSVACLGVGGLSLRTAPLSGKALVGASSHRTSSLLGPCWWRGETGLRAPPLPGGLPGDSHFSGSAGVSSMGLPHVDWLHGSIPSQVLPRPVDAGMDPGGVVVSQAAATG</sequence>
<comment type="caution">
    <text evidence="1">The sequence shown here is derived from an EMBL/GenBank/DDBJ whole genome shotgun (WGS) entry which is preliminary data.</text>
</comment>
<keyword evidence="2" id="KW-1185">Reference proteome</keyword>
<reference evidence="1 2" key="1">
    <citation type="submission" date="2019-05" db="EMBL/GenBank/DDBJ databases">
        <title>Another draft genome of Portunus trituberculatus and its Hox gene families provides insights of decapod evolution.</title>
        <authorList>
            <person name="Jeong J.-H."/>
            <person name="Song I."/>
            <person name="Kim S."/>
            <person name="Choi T."/>
            <person name="Kim D."/>
            <person name="Ryu S."/>
            <person name="Kim W."/>
        </authorList>
    </citation>
    <scope>NUCLEOTIDE SEQUENCE [LARGE SCALE GENOMIC DNA]</scope>
    <source>
        <tissue evidence="1">Muscle</tissue>
    </source>
</reference>
<name>A0A5B7E0C1_PORTR</name>
<evidence type="ECO:0000313" key="1">
    <source>
        <dbReference type="EMBL" id="MPC27208.1"/>
    </source>
</evidence>
<dbReference type="Proteomes" id="UP000324222">
    <property type="component" value="Unassembled WGS sequence"/>
</dbReference>
<accession>A0A5B7E0C1</accession>
<organism evidence="1 2">
    <name type="scientific">Portunus trituberculatus</name>
    <name type="common">Swimming crab</name>
    <name type="synonym">Neptunus trituberculatus</name>
    <dbReference type="NCBI Taxonomy" id="210409"/>
    <lineage>
        <taxon>Eukaryota</taxon>
        <taxon>Metazoa</taxon>
        <taxon>Ecdysozoa</taxon>
        <taxon>Arthropoda</taxon>
        <taxon>Crustacea</taxon>
        <taxon>Multicrustacea</taxon>
        <taxon>Malacostraca</taxon>
        <taxon>Eumalacostraca</taxon>
        <taxon>Eucarida</taxon>
        <taxon>Decapoda</taxon>
        <taxon>Pleocyemata</taxon>
        <taxon>Brachyura</taxon>
        <taxon>Eubrachyura</taxon>
        <taxon>Portunoidea</taxon>
        <taxon>Portunidae</taxon>
        <taxon>Portuninae</taxon>
        <taxon>Portunus</taxon>
    </lineage>
</organism>
<dbReference type="EMBL" id="VSRR010001708">
    <property type="protein sequence ID" value="MPC27208.1"/>
    <property type="molecule type" value="Genomic_DNA"/>
</dbReference>
<gene>
    <name evidence="1" type="ORF">E2C01_020375</name>
</gene>
<evidence type="ECO:0000313" key="2">
    <source>
        <dbReference type="Proteomes" id="UP000324222"/>
    </source>
</evidence>
<protein>
    <submittedName>
        <fullName evidence="1">Uncharacterized protein</fullName>
    </submittedName>
</protein>
<dbReference type="AlphaFoldDB" id="A0A5B7E0C1"/>